<accession>A0A918PQN8</accession>
<protein>
    <submittedName>
        <fullName evidence="2">Uncharacterized protein</fullName>
    </submittedName>
</protein>
<dbReference type="EMBL" id="BMWG01000002">
    <property type="protein sequence ID" value="GGZ18552.1"/>
    <property type="molecule type" value="Genomic_DNA"/>
</dbReference>
<name>A0A918PQN8_9ACTN</name>
<dbReference type="AlphaFoldDB" id="A0A918PQN8"/>
<evidence type="ECO:0000313" key="3">
    <source>
        <dbReference type="Proteomes" id="UP000630936"/>
    </source>
</evidence>
<dbReference type="Proteomes" id="UP000630936">
    <property type="component" value="Unassembled WGS sequence"/>
</dbReference>
<evidence type="ECO:0000313" key="2">
    <source>
        <dbReference type="EMBL" id="GGZ18552.1"/>
    </source>
</evidence>
<keyword evidence="3" id="KW-1185">Reference proteome</keyword>
<sequence>MALDGGRREAGQFRDRELSLGRAERFRGGRPAGAHHQGYVMGLGAGQLAQSRGGGTGRLVGVGGSAVEVRIHMCVHANEGNR</sequence>
<reference evidence="2" key="2">
    <citation type="submission" date="2020-09" db="EMBL/GenBank/DDBJ databases">
        <authorList>
            <person name="Sun Q."/>
            <person name="Ohkuma M."/>
        </authorList>
    </citation>
    <scope>NUCLEOTIDE SEQUENCE</scope>
    <source>
        <strain evidence="2">JCM 4988</strain>
    </source>
</reference>
<comment type="caution">
    <text evidence="2">The sequence shown here is derived from an EMBL/GenBank/DDBJ whole genome shotgun (WGS) entry which is preliminary data.</text>
</comment>
<reference evidence="2" key="1">
    <citation type="journal article" date="2014" name="Int. J. Syst. Evol. Microbiol.">
        <title>Complete genome sequence of Corynebacterium casei LMG S-19264T (=DSM 44701T), isolated from a smear-ripened cheese.</title>
        <authorList>
            <consortium name="US DOE Joint Genome Institute (JGI-PGF)"/>
            <person name="Walter F."/>
            <person name="Albersmeier A."/>
            <person name="Kalinowski J."/>
            <person name="Ruckert C."/>
        </authorList>
    </citation>
    <scope>NUCLEOTIDE SEQUENCE</scope>
    <source>
        <strain evidence="2">JCM 4988</strain>
    </source>
</reference>
<proteinExistence type="predicted"/>
<gene>
    <name evidence="2" type="ORF">GCM10010387_08860</name>
</gene>
<organism evidence="2 3">
    <name type="scientific">Streptomyces inusitatus</name>
    <dbReference type="NCBI Taxonomy" id="68221"/>
    <lineage>
        <taxon>Bacteria</taxon>
        <taxon>Bacillati</taxon>
        <taxon>Actinomycetota</taxon>
        <taxon>Actinomycetes</taxon>
        <taxon>Kitasatosporales</taxon>
        <taxon>Streptomycetaceae</taxon>
        <taxon>Streptomyces</taxon>
    </lineage>
</organism>
<feature type="compositionally biased region" description="Basic and acidic residues" evidence="1">
    <location>
        <begin position="1"/>
        <end position="27"/>
    </location>
</feature>
<feature type="region of interest" description="Disordered" evidence="1">
    <location>
        <begin position="1"/>
        <end position="33"/>
    </location>
</feature>
<evidence type="ECO:0000256" key="1">
    <source>
        <dbReference type="SAM" id="MobiDB-lite"/>
    </source>
</evidence>